<evidence type="ECO:0000313" key="3">
    <source>
        <dbReference type="Proteomes" id="UP000312102"/>
    </source>
</evidence>
<dbReference type="EMBL" id="CP040986">
    <property type="protein sequence ID" value="QDD13662.1"/>
    <property type="molecule type" value="Genomic_DNA"/>
</dbReference>
<evidence type="ECO:0000259" key="1">
    <source>
        <dbReference type="Pfam" id="PF14347"/>
    </source>
</evidence>
<organism evidence="2 3">
    <name type="scientific">Candidatus Methylopumilus rimovensis</name>
    <dbReference type="NCBI Taxonomy" id="2588535"/>
    <lineage>
        <taxon>Bacteria</taxon>
        <taxon>Pseudomonadati</taxon>
        <taxon>Pseudomonadota</taxon>
        <taxon>Betaproteobacteria</taxon>
        <taxon>Nitrosomonadales</taxon>
        <taxon>Methylophilaceae</taxon>
        <taxon>Candidatus Methylopumilus</taxon>
    </lineage>
</organism>
<dbReference type="AlphaFoldDB" id="A0AAE6FSY9"/>
<accession>A0AAE6FSY9</accession>
<feature type="domain" description="DUF4399" evidence="1">
    <location>
        <begin position="53"/>
        <end position="141"/>
    </location>
</feature>
<dbReference type="RefSeq" id="WP_139883477.1">
    <property type="nucleotide sequence ID" value="NZ_CP040986.1"/>
</dbReference>
<dbReference type="InterPro" id="IPR025512">
    <property type="entry name" value="DUF4399"/>
</dbReference>
<dbReference type="KEGG" id="mrk:FIT61_04285"/>
<gene>
    <name evidence="2" type="ORF">FIT61_04285</name>
</gene>
<sequence>MKIKTLFFIGLSALWLSTHIFSYPRNDIPVPEPSVDFLNLKDGDQVSNPFKIIFKANGIRTEPAGEFKENSGHHHLLINKPYIEKGNAIPADSNHLHFGKAQTETELNLNPGVYTLTLQFADGYHRSYGKALSKTIQIEVK</sequence>
<keyword evidence="3" id="KW-1185">Reference proteome</keyword>
<dbReference type="Proteomes" id="UP000312102">
    <property type="component" value="Chromosome"/>
</dbReference>
<dbReference type="Pfam" id="PF14347">
    <property type="entry name" value="DUF4399"/>
    <property type="match status" value="1"/>
</dbReference>
<proteinExistence type="predicted"/>
<reference evidence="2 3" key="1">
    <citation type="journal article" date="2019" name="ISME J.">
        <title>Evolution in action: habitat transition from sediment to the pelagial leads to genome streamlining in Methylophilaceae.</title>
        <authorList>
            <person name="Salcher M."/>
            <person name="Schaefle D."/>
            <person name="Kaspar M."/>
            <person name="Neuenschwander S.M."/>
            <person name="Ghai R."/>
        </authorList>
    </citation>
    <scope>NUCLEOTIDE SEQUENCE [LARGE SCALE GENOMIC DNA]</scope>
    <source>
        <strain evidence="2 3">MMS-RI-1</strain>
    </source>
</reference>
<name>A0AAE6FSY9_9PROT</name>
<evidence type="ECO:0000313" key="2">
    <source>
        <dbReference type="EMBL" id="QDD13662.1"/>
    </source>
</evidence>
<protein>
    <submittedName>
        <fullName evidence="2">DUF4399 domain-containing protein</fullName>
    </submittedName>
</protein>